<accession>M1N357</accession>
<evidence type="ECO:0000313" key="5">
    <source>
        <dbReference type="Proteomes" id="UP000011728"/>
    </source>
</evidence>
<feature type="region of interest" description="Disordered" evidence="3">
    <location>
        <begin position="129"/>
        <end position="148"/>
    </location>
</feature>
<evidence type="ECO:0000256" key="2">
    <source>
        <dbReference type="PROSITE-ProRule" id="PRU00591"/>
    </source>
</evidence>
<feature type="compositionally biased region" description="Polar residues" evidence="3">
    <location>
        <begin position="133"/>
        <end position="148"/>
    </location>
</feature>
<keyword evidence="1" id="KW-0677">Repeat</keyword>
<dbReference type="PATRIC" id="fig|931276.5.peg.4156"/>
<dbReference type="PROSITE" id="PS51170">
    <property type="entry name" value="CW"/>
    <property type="match status" value="2"/>
</dbReference>
<evidence type="ECO:0000256" key="1">
    <source>
        <dbReference type="ARBA" id="ARBA00022737"/>
    </source>
</evidence>
<dbReference type="RefSeq" id="WP_015394188.1">
    <property type="nucleotide sequence ID" value="NC_020291.1"/>
</dbReference>
<dbReference type="OrthoDB" id="2029085at2"/>
<dbReference type="eggNOG" id="COG5263">
    <property type="taxonomic scope" value="Bacteria"/>
</dbReference>
<evidence type="ECO:0000256" key="3">
    <source>
        <dbReference type="SAM" id="MobiDB-lite"/>
    </source>
</evidence>
<dbReference type="STRING" id="36745.CLSAP_38760"/>
<evidence type="ECO:0000313" key="4">
    <source>
        <dbReference type="EMBL" id="AGF57877.1"/>
    </source>
</evidence>
<dbReference type="Pfam" id="PF01473">
    <property type="entry name" value="Choline_bind_1"/>
    <property type="match status" value="1"/>
</dbReference>
<dbReference type="EMBL" id="CP004121">
    <property type="protein sequence ID" value="AGF57877.1"/>
    <property type="molecule type" value="Genomic_DNA"/>
</dbReference>
<sequence length="275" mass="30945">MNKQLIILGTIGLITIVGAGAGGAIFAANNDFNTNTVSKSVEASKEPKQEKVNINGWKSESGSWYFYKDNEKQKNWIQDKNSWYYLGADGKMRVGWIKDNGVWYYLNTDGTMATNTTVDNCYINEKGTIEETPANSQNSAKTDDSSNTTKSKYAVTTFEQAKQIVLREDGAYIKKLADHGTHIQLTPFNDQDHIADGSSYGFPTEEFFTLLIDEYSNSTGEMEFESGEYLVGKESGNVYILPHQGCFSAYQIKNNKVAKEFRWPGKDEDPHHSWR</sequence>
<dbReference type="KEGG" id="csr:Cspa_c41240"/>
<dbReference type="Proteomes" id="UP000011728">
    <property type="component" value="Chromosome"/>
</dbReference>
<name>M1N357_9CLOT</name>
<protein>
    <recommendedName>
        <fullName evidence="6">Cell wall binding repeat-containing protein</fullName>
    </recommendedName>
</protein>
<evidence type="ECO:0008006" key="6">
    <source>
        <dbReference type="Google" id="ProtNLM"/>
    </source>
</evidence>
<dbReference type="Gene3D" id="2.10.270.10">
    <property type="entry name" value="Cholin Binding"/>
    <property type="match status" value="1"/>
</dbReference>
<keyword evidence="5" id="KW-1185">Reference proteome</keyword>
<organism evidence="4 5">
    <name type="scientific">Clostridium saccharoperbutylacetonicum N1-4(HMT)</name>
    <dbReference type="NCBI Taxonomy" id="931276"/>
    <lineage>
        <taxon>Bacteria</taxon>
        <taxon>Bacillati</taxon>
        <taxon>Bacillota</taxon>
        <taxon>Clostridia</taxon>
        <taxon>Eubacteriales</taxon>
        <taxon>Clostridiaceae</taxon>
        <taxon>Clostridium</taxon>
    </lineage>
</organism>
<dbReference type="InterPro" id="IPR018337">
    <property type="entry name" value="Cell_wall/Cho-bd_repeat"/>
</dbReference>
<dbReference type="AlphaFoldDB" id="M1N357"/>
<dbReference type="HOGENOM" id="CLU_1010848_0_0_9"/>
<dbReference type="SUPFAM" id="SSF69360">
    <property type="entry name" value="Cell wall binding repeat"/>
    <property type="match status" value="1"/>
</dbReference>
<dbReference type="Pfam" id="PF19127">
    <property type="entry name" value="Choline_bind_3"/>
    <property type="match status" value="1"/>
</dbReference>
<feature type="repeat" description="Cell wall-binding" evidence="2">
    <location>
        <begin position="93"/>
        <end position="112"/>
    </location>
</feature>
<gene>
    <name evidence="4" type="ORF">Cspa_c41240</name>
</gene>
<reference evidence="4 5" key="1">
    <citation type="submission" date="2013-02" db="EMBL/GenBank/DDBJ databases">
        <title>Genome sequence of Clostridium saccharoperbutylacetonicum N1-4(HMT).</title>
        <authorList>
            <person name="Poehlein A."/>
            <person name="Daniel R."/>
        </authorList>
    </citation>
    <scope>NUCLEOTIDE SEQUENCE [LARGE SCALE GENOMIC DNA]</scope>
    <source>
        <strain evidence="5">N1-4(HMT)</strain>
    </source>
</reference>
<proteinExistence type="predicted"/>
<feature type="repeat" description="Cell wall-binding" evidence="2">
    <location>
        <begin position="73"/>
        <end position="92"/>
    </location>
</feature>